<dbReference type="PANTHER" id="PTHR33577:SF9">
    <property type="entry name" value="PEROXIDASE STCC"/>
    <property type="match status" value="1"/>
</dbReference>
<feature type="domain" description="Heme haloperoxidase family profile" evidence="9">
    <location>
        <begin position="19"/>
        <end position="227"/>
    </location>
</feature>
<evidence type="ECO:0000313" key="11">
    <source>
        <dbReference type="Proteomes" id="UP000799778"/>
    </source>
</evidence>
<dbReference type="GO" id="GO:0046872">
    <property type="term" value="F:metal ion binding"/>
    <property type="evidence" value="ECO:0007669"/>
    <property type="project" value="UniProtKB-KW"/>
</dbReference>
<sequence length="261" mass="27892">MRLSLAVVSLAAVVKATVDFGNWHPPAYGDVRSPCPALNALANHNILPHDGKNLTVPIFVKALTEALNFSVEVATIVSSAALQTVPQGSTTLNLDDLSKHNIIEHDGSLSRQDFNISGDATTFNSGIFDEFVGYFGGAQDVSLPVAAAGRWGRINSAKAKNPAFSYTASQRFSSYLESAIYSLVLAAPKKQAVPLAWLNALFKEERFPYNEGWRTPQSPTNAASLASTILILSLATPEDLTFGSAPPSGFHGEGLVFDELK</sequence>
<feature type="signal peptide" evidence="8">
    <location>
        <begin position="1"/>
        <end position="16"/>
    </location>
</feature>
<accession>A0A6A5YA53</accession>
<dbReference type="SUPFAM" id="SSF47571">
    <property type="entry name" value="Cloroperoxidase"/>
    <property type="match status" value="1"/>
</dbReference>
<name>A0A6A5YA53_9PLEO</name>
<keyword evidence="8" id="KW-0732">Signal</keyword>
<evidence type="ECO:0000256" key="2">
    <source>
        <dbReference type="ARBA" id="ARBA00022559"/>
    </source>
</evidence>
<evidence type="ECO:0000259" key="9">
    <source>
        <dbReference type="PROSITE" id="PS51405"/>
    </source>
</evidence>
<dbReference type="GO" id="GO:0004601">
    <property type="term" value="F:peroxidase activity"/>
    <property type="evidence" value="ECO:0007669"/>
    <property type="project" value="UniProtKB-KW"/>
</dbReference>
<evidence type="ECO:0000313" key="10">
    <source>
        <dbReference type="EMBL" id="KAF2022318.1"/>
    </source>
</evidence>
<dbReference type="Gene3D" id="1.10.489.10">
    <property type="entry name" value="Chloroperoxidase-like"/>
    <property type="match status" value="1"/>
</dbReference>
<dbReference type="AlphaFoldDB" id="A0A6A5YA53"/>
<dbReference type="EMBL" id="ML978066">
    <property type="protein sequence ID" value="KAF2022318.1"/>
    <property type="molecule type" value="Genomic_DNA"/>
</dbReference>
<keyword evidence="5" id="KW-0560">Oxidoreductase</keyword>
<evidence type="ECO:0000256" key="8">
    <source>
        <dbReference type="SAM" id="SignalP"/>
    </source>
</evidence>
<dbReference type="GeneID" id="54282261"/>
<organism evidence="10 11">
    <name type="scientific">Aaosphaeria arxii CBS 175.79</name>
    <dbReference type="NCBI Taxonomy" id="1450172"/>
    <lineage>
        <taxon>Eukaryota</taxon>
        <taxon>Fungi</taxon>
        <taxon>Dikarya</taxon>
        <taxon>Ascomycota</taxon>
        <taxon>Pezizomycotina</taxon>
        <taxon>Dothideomycetes</taxon>
        <taxon>Pleosporomycetidae</taxon>
        <taxon>Pleosporales</taxon>
        <taxon>Pleosporales incertae sedis</taxon>
        <taxon>Aaosphaeria</taxon>
    </lineage>
</organism>
<evidence type="ECO:0000256" key="4">
    <source>
        <dbReference type="ARBA" id="ARBA00022723"/>
    </source>
</evidence>
<proteinExistence type="inferred from homology"/>
<comment type="similarity">
    <text evidence="7">Belongs to the chloroperoxidase family.</text>
</comment>
<reference evidence="10" key="1">
    <citation type="journal article" date="2020" name="Stud. Mycol.">
        <title>101 Dothideomycetes genomes: a test case for predicting lifestyles and emergence of pathogens.</title>
        <authorList>
            <person name="Haridas S."/>
            <person name="Albert R."/>
            <person name="Binder M."/>
            <person name="Bloem J."/>
            <person name="Labutti K."/>
            <person name="Salamov A."/>
            <person name="Andreopoulos B."/>
            <person name="Baker S."/>
            <person name="Barry K."/>
            <person name="Bills G."/>
            <person name="Bluhm B."/>
            <person name="Cannon C."/>
            <person name="Castanera R."/>
            <person name="Culley D."/>
            <person name="Daum C."/>
            <person name="Ezra D."/>
            <person name="Gonzalez J."/>
            <person name="Henrissat B."/>
            <person name="Kuo A."/>
            <person name="Liang C."/>
            <person name="Lipzen A."/>
            <person name="Lutzoni F."/>
            <person name="Magnuson J."/>
            <person name="Mondo S."/>
            <person name="Nolan M."/>
            <person name="Ohm R."/>
            <person name="Pangilinan J."/>
            <person name="Park H.-J."/>
            <person name="Ramirez L."/>
            <person name="Alfaro M."/>
            <person name="Sun H."/>
            <person name="Tritt A."/>
            <person name="Yoshinaga Y."/>
            <person name="Zwiers L.-H."/>
            <person name="Turgeon B."/>
            <person name="Goodwin S."/>
            <person name="Spatafora J."/>
            <person name="Crous P."/>
            <person name="Grigoriev I."/>
        </authorList>
    </citation>
    <scope>NUCLEOTIDE SEQUENCE</scope>
    <source>
        <strain evidence="10">CBS 175.79</strain>
    </source>
</reference>
<dbReference type="InterPro" id="IPR036851">
    <property type="entry name" value="Chloroperoxidase-like_sf"/>
</dbReference>
<keyword evidence="6" id="KW-0408">Iron</keyword>
<dbReference type="PROSITE" id="PS51405">
    <property type="entry name" value="HEME_HALOPEROXIDASE"/>
    <property type="match status" value="1"/>
</dbReference>
<evidence type="ECO:0000256" key="5">
    <source>
        <dbReference type="ARBA" id="ARBA00023002"/>
    </source>
</evidence>
<feature type="chain" id="PRO_5025378656" evidence="8">
    <location>
        <begin position="17"/>
        <end position="261"/>
    </location>
</feature>
<keyword evidence="4" id="KW-0479">Metal-binding</keyword>
<dbReference type="OrthoDB" id="407298at2759"/>
<keyword evidence="2 10" id="KW-0575">Peroxidase</keyword>
<evidence type="ECO:0000256" key="3">
    <source>
        <dbReference type="ARBA" id="ARBA00022617"/>
    </source>
</evidence>
<dbReference type="PANTHER" id="PTHR33577">
    <property type="entry name" value="STERIGMATOCYSTIN BIOSYNTHESIS PEROXIDASE STCC-RELATED"/>
    <property type="match status" value="1"/>
</dbReference>
<evidence type="ECO:0000256" key="6">
    <source>
        <dbReference type="ARBA" id="ARBA00023004"/>
    </source>
</evidence>
<protein>
    <submittedName>
        <fullName evidence="10">Cloroperoxidase</fullName>
    </submittedName>
</protein>
<comment type="cofactor">
    <cofactor evidence="1">
        <name>heme b</name>
        <dbReference type="ChEBI" id="CHEBI:60344"/>
    </cofactor>
</comment>
<dbReference type="RefSeq" id="XP_033390657.1">
    <property type="nucleotide sequence ID" value="XM_033524864.1"/>
</dbReference>
<keyword evidence="3" id="KW-0349">Heme</keyword>
<keyword evidence="11" id="KW-1185">Reference proteome</keyword>
<evidence type="ECO:0000256" key="7">
    <source>
        <dbReference type="ARBA" id="ARBA00025795"/>
    </source>
</evidence>
<dbReference type="Proteomes" id="UP000799778">
    <property type="component" value="Unassembled WGS sequence"/>
</dbReference>
<dbReference type="InterPro" id="IPR000028">
    <property type="entry name" value="Chloroperoxidase"/>
</dbReference>
<dbReference type="Pfam" id="PF01328">
    <property type="entry name" value="Peroxidase_2"/>
    <property type="match status" value="1"/>
</dbReference>
<evidence type="ECO:0000256" key="1">
    <source>
        <dbReference type="ARBA" id="ARBA00001970"/>
    </source>
</evidence>
<gene>
    <name evidence="10" type="ORF">BU24DRAFT_384947</name>
</gene>